<proteinExistence type="predicted"/>
<keyword evidence="1" id="KW-0677">Repeat</keyword>
<dbReference type="Pfam" id="PF13424">
    <property type="entry name" value="TPR_12"/>
    <property type="match status" value="1"/>
</dbReference>
<dbReference type="SUPFAM" id="SSF48452">
    <property type="entry name" value="TPR-like"/>
    <property type="match status" value="1"/>
</dbReference>
<keyword evidence="2 3" id="KW-0802">TPR repeat</keyword>
<evidence type="ECO:0000313" key="4">
    <source>
        <dbReference type="EMBL" id="CAD9673320.1"/>
    </source>
</evidence>
<reference evidence="4" key="1">
    <citation type="submission" date="2021-01" db="EMBL/GenBank/DDBJ databases">
        <authorList>
            <person name="Corre E."/>
            <person name="Pelletier E."/>
            <person name="Niang G."/>
            <person name="Scheremetjew M."/>
            <person name="Finn R."/>
            <person name="Kale V."/>
            <person name="Holt S."/>
            <person name="Cochrane G."/>
            <person name="Meng A."/>
            <person name="Brown T."/>
            <person name="Cohen L."/>
        </authorList>
    </citation>
    <scope>NUCLEOTIDE SEQUENCE</scope>
    <source>
        <strain evidence="4">CCMP1243</strain>
    </source>
</reference>
<evidence type="ECO:0008006" key="5">
    <source>
        <dbReference type="Google" id="ProtNLM"/>
    </source>
</evidence>
<evidence type="ECO:0000256" key="2">
    <source>
        <dbReference type="ARBA" id="ARBA00022803"/>
    </source>
</evidence>
<dbReference type="InterPro" id="IPR011990">
    <property type="entry name" value="TPR-like_helical_dom_sf"/>
</dbReference>
<dbReference type="EMBL" id="HBHJ01008263">
    <property type="protein sequence ID" value="CAD9673320.1"/>
    <property type="molecule type" value="Transcribed_RNA"/>
</dbReference>
<sequence>MASTPYIPWSHHVSRSYLENKVKEQPRNGRLHKTLAPLKEEIRDGKAALRHYRAATELSSGDADAANDFGLALFKIGRWDEAVKEMKRGLRIQPYHILLHKNLAAVYARRGRYREALDHAKEAVRIAPWDPQAHRSLAKILDATGNTRDSLSHNRQAVLTGPGMQAAREHHDAQAYRRVAIQTVARGQTQRGHASAYYDAHRALAGKKFDMPTTEITKQLLFKTRTTPELT</sequence>
<dbReference type="Gene3D" id="1.25.40.10">
    <property type="entry name" value="Tetratricopeptide repeat domain"/>
    <property type="match status" value="1"/>
</dbReference>
<accession>A0A7S2RJZ9</accession>
<dbReference type="InterPro" id="IPR051012">
    <property type="entry name" value="CellSynth/LPSAsmb/PSIAsmb"/>
</dbReference>
<name>A0A7S2RJZ9_9STRA</name>
<feature type="repeat" description="TPR" evidence="3">
    <location>
        <begin position="97"/>
        <end position="130"/>
    </location>
</feature>
<evidence type="ECO:0000256" key="1">
    <source>
        <dbReference type="ARBA" id="ARBA00022737"/>
    </source>
</evidence>
<gene>
    <name evidence="4" type="ORF">RMAR1173_LOCUS5348</name>
</gene>
<evidence type="ECO:0000256" key="3">
    <source>
        <dbReference type="PROSITE-ProRule" id="PRU00339"/>
    </source>
</evidence>
<protein>
    <recommendedName>
        <fullName evidence="5">Tetratricopeptide repeat protein</fullName>
    </recommendedName>
</protein>
<dbReference type="PROSITE" id="PS50005">
    <property type="entry name" value="TPR"/>
    <property type="match status" value="2"/>
</dbReference>
<dbReference type="PANTHER" id="PTHR45586">
    <property type="entry name" value="TPR REPEAT-CONTAINING PROTEIN PA4667"/>
    <property type="match status" value="1"/>
</dbReference>
<feature type="repeat" description="TPR" evidence="3">
    <location>
        <begin position="63"/>
        <end position="96"/>
    </location>
</feature>
<dbReference type="InterPro" id="IPR019734">
    <property type="entry name" value="TPR_rpt"/>
</dbReference>
<dbReference type="PANTHER" id="PTHR45586:SF1">
    <property type="entry name" value="LIPOPOLYSACCHARIDE ASSEMBLY PROTEIN B"/>
    <property type="match status" value="1"/>
</dbReference>
<dbReference type="SMART" id="SM00028">
    <property type="entry name" value="TPR"/>
    <property type="match status" value="4"/>
</dbReference>
<organism evidence="4">
    <name type="scientific">Rhizochromulina marina</name>
    <dbReference type="NCBI Taxonomy" id="1034831"/>
    <lineage>
        <taxon>Eukaryota</taxon>
        <taxon>Sar</taxon>
        <taxon>Stramenopiles</taxon>
        <taxon>Ochrophyta</taxon>
        <taxon>Dictyochophyceae</taxon>
        <taxon>Rhizochromulinales</taxon>
        <taxon>Rhizochromulina</taxon>
    </lineage>
</organism>
<dbReference type="AlphaFoldDB" id="A0A7S2RJZ9"/>